<feature type="compositionally biased region" description="Basic and acidic residues" evidence="3">
    <location>
        <begin position="83"/>
        <end position="93"/>
    </location>
</feature>
<comment type="caution">
    <text evidence="5">The sequence shown here is derived from an EMBL/GenBank/DDBJ whole genome shotgun (WGS) entry which is preliminary data.</text>
</comment>
<dbReference type="FunFam" id="3.30.70.330:FF:000034">
    <property type="entry name" value="heterogeneous nuclear ribonucleoprotein M isoform X1"/>
    <property type="match status" value="1"/>
</dbReference>
<protein>
    <recommendedName>
        <fullName evidence="4">RRM domain-containing protein</fullName>
    </recommendedName>
</protein>
<dbReference type="Gene3D" id="3.30.70.330">
    <property type="match status" value="2"/>
</dbReference>
<dbReference type="SUPFAM" id="SSF54928">
    <property type="entry name" value="RNA-binding domain, RBD"/>
    <property type="match status" value="2"/>
</dbReference>
<organism evidence="5 6">
    <name type="scientific">Ostreobium quekettii</name>
    <dbReference type="NCBI Taxonomy" id="121088"/>
    <lineage>
        <taxon>Eukaryota</taxon>
        <taxon>Viridiplantae</taxon>
        <taxon>Chlorophyta</taxon>
        <taxon>core chlorophytes</taxon>
        <taxon>Ulvophyceae</taxon>
        <taxon>TCBD clade</taxon>
        <taxon>Bryopsidales</taxon>
        <taxon>Ostreobineae</taxon>
        <taxon>Ostreobiaceae</taxon>
        <taxon>Ostreobium</taxon>
    </lineage>
</organism>
<evidence type="ECO:0000256" key="2">
    <source>
        <dbReference type="PROSITE-ProRule" id="PRU00176"/>
    </source>
</evidence>
<dbReference type="GO" id="GO:0003729">
    <property type="term" value="F:mRNA binding"/>
    <property type="evidence" value="ECO:0007669"/>
    <property type="project" value="TreeGrafter"/>
</dbReference>
<proteinExistence type="predicted"/>
<sequence length="201" mass="22723">MENGEKLVIGKRCYVGNLAWRTSWQDLKDEFRKCGTVVYANVMRTEDGRSKGWGIVEFEHPEEALKAVETMNGVEIGGRPIMVREDREDRDVKQYNSAGRNGGGYDQNEQTPRSGGGEHMEMQVVVHGLPFKYTWRELKDLFNDKIGGVVHAEVVYGRDGRSRGYGTVRFDSTEAAKKAIDEINNADLDGRRLGVKMDKYA</sequence>
<dbReference type="EMBL" id="CAJHUC010002957">
    <property type="protein sequence ID" value="CAD7704815.1"/>
    <property type="molecule type" value="Genomic_DNA"/>
</dbReference>
<dbReference type="PANTHER" id="PTHR23003">
    <property type="entry name" value="RNA RECOGNITION MOTIF RRM DOMAIN CONTAINING PROTEIN"/>
    <property type="match status" value="1"/>
</dbReference>
<feature type="region of interest" description="Disordered" evidence="3">
    <location>
        <begin position="83"/>
        <end position="117"/>
    </location>
</feature>
<dbReference type="Pfam" id="PF00076">
    <property type="entry name" value="RRM_1"/>
    <property type="match status" value="2"/>
</dbReference>
<dbReference type="InterPro" id="IPR050374">
    <property type="entry name" value="RRT5_SRSF_SR"/>
</dbReference>
<gene>
    <name evidence="5" type="ORF">OSTQU699_LOCUS10170</name>
</gene>
<accession>A0A8S1JCE2</accession>
<dbReference type="InterPro" id="IPR035979">
    <property type="entry name" value="RBD_domain_sf"/>
</dbReference>
<evidence type="ECO:0000313" key="6">
    <source>
        <dbReference type="Proteomes" id="UP000708148"/>
    </source>
</evidence>
<feature type="domain" description="RRM" evidence="4">
    <location>
        <begin position="122"/>
        <end position="200"/>
    </location>
</feature>
<dbReference type="GO" id="GO:0005737">
    <property type="term" value="C:cytoplasm"/>
    <property type="evidence" value="ECO:0007669"/>
    <property type="project" value="TreeGrafter"/>
</dbReference>
<keyword evidence="6" id="KW-1185">Reference proteome</keyword>
<dbReference type="InterPro" id="IPR012677">
    <property type="entry name" value="Nucleotide-bd_a/b_plait_sf"/>
</dbReference>
<feature type="domain" description="RRM" evidence="4">
    <location>
        <begin position="11"/>
        <end position="88"/>
    </location>
</feature>
<dbReference type="OrthoDB" id="439808at2759"/>
<dbReference type="CDD" id="cd00590">
    <property type="entry name" value="RRM_SF"/>
    <property type="match status" value="2"/>
</dbReference>
<keyword evidence="1 2" id="KW-0694">RNA-binding</keyword>
<dbReference type="SMART" id="SM00360">
    <property type="entry name" value="RRM"/>
    <property type="match status" value="2"/>
</dbReference>
<evidence type="ECO:0000256" key="3">
    <source>
        <dbReference type="SAM" id="MobiDB-lite"/>
    </source>
</evidence>
<dbReference type="AlphaFoldDB" id="A0A8S1JCE2"/>
<dbReference type="InterPro" id="IPR000504">
    <property type="entry name" value="RRM_dom"/>
</dbReference>
<evidence type="ECO:0000313" key="5">
    <source>
        <dbReference type="EMBL" id="CAD7704815.1"/>
    </source>
</evidence>
<reference evidence="5" key="1">
    <citation type="submission" date="2020-12" db="EMBL/GenBank/DDBJ databases">
        <authorList>
            <person name="Iha C."/>
        </authorList>
    </citation>
    <scope>NUCLEOTIDE SEQUENCE</scope>
</reference>
<evidence type="ECO:0000256" key="1">
    <source>
        <dbReference type="ARBA" id="ARBA00022884"/>
    </source>
</evidence>
<name>A0A8S1JCE2_9CHLO</name>
<evidence type="ECO:0000259" key="4">
    <source>
        <dbReference type="PROSITE" id="PS50102"/>
    </source>
</evidence>
<dbReference type="Proteomes" id="UP000708148">
    <property type="component" value="Unassembled WGS sequence"/>
</dbReference>
<dbReference type="GO" id="GO:0005634">
    <property type="term" value="C:nucleus"/>
    <property type="evidence" value="ECO:0007669"/>
    <property type="project" value="TreeGrafter"/>
</dbReference>
<dbReference type="PROSITE" id="PS50102">
    <property type="entry name" value="RRM"/>
    <property type="match status" value="2"/>
</dbReference>